<dbReference type="EMBL" id="GBGD01002698">
    <property type="protein sequence ID" value="JAC86191.1"/>
    <property type="molecule type" value="mRNA"/>
</dbReference>
<dbReference type="Gene3D" id="3.30.70.1820">
    <property type="entry name" value="L1 transposable element, RRM domain"/>
    <property type="match status" value="1"/>
</dbReference>
<organism evidence="2">
    <name type="scientific">Panstrongylus megistus</name>
    <dbReference type="NCBI Taxonomy" id="65343"/>
    <lineage>
        <taxon>Eukaryota</taxon>
        <taxon>Metazoa</taxon>
        <taxon>Ecdysozoa</taxon>
        <taxon>Arthropoda</taxon>
        <taxon>Hexapoda</taxon>
        <taxon>Insecta</taxon>
        <taxon>Pterygota</taxon>
        <taxon>Neoptera</taxon>
        <taxon>Paraneoptera</taxon>
        <taxon>Hemiptera</taxon>
        <taxon>Heteroptera</taxon>
        <taxon>Panheteroptera</taxon>
        <taxon>Cimicomorpha</taxon>
        <taxon>Reduviidae</taxon>
        <taxon>Triatominae</taxon>
        <taxon>Panstrongylus</taxon>
    </lineage>
</organism>
<feature type="non-terminal residue" evidence="2">
    <location>
        <position position="1"/>
    </location>
</feature>
<dbReference type="AlphaFoldDB" id="A0A069DR53"/>
<reference evidence="2" key="1">
    <citation type="journal article" date="2015" name="J. Med. Entomol.">
        <title>A Deep Insight Into the Sialotranscriptome of the Chagas Disease Vector, Panstrongylus megistus (Hemiptera: Heteroptera).</title>
        <authorList>
            <person name="Ribeiro J.M."/>
            <person name="Schwarz A."/>
            <person name="Francischetti I.M."/>
        </authorList>
    </citation>
    <scope>NUCLEOTIDE SEQUENCE</scope>
    <source>
        <tissue evidence="2">Salivary glands</tissue>
    </source>
</reference>
<evidence type="ECO:0008006" key="3">
    <source>
        <dbReference type="Google" id="ProtNLM"/>
    </source>
</evidence>
<name>A0A069DR53_9HEMI</name>
<protein>
    <recommendedName>
        <fullName evidence="3">Endonuclease-reverse transcriptase</fullName>
    </recommendedName>
</protein>
<dbReference type="PANTHER" id="PTHR37445:SF3">
    <property type="entry name" value="ZINC FINGER PHD-TYPE DOMAIN-CONTAINING PROTEIN"/>
    <property type="match status" value="1"/>
</dbReference>
<evidence type="ECO:0000313" key="2">
    <source>
        <dbReference type="EMBL" id="JAC86191.1"/>
    </source>
</evidence>
<sequence length="243" mass="27961">TTLKQLLSEFKNEIKESINDHTKQITKNVKDMINELNGKIEVQQIKIDFLEREVRKRNILIHGINENSGSSLEECVISEIYKRMQVEINTGEIDFVRRVGQRNVNKTRPILVGLTTLQKKNQIMKNKSKLKDSNVYVTEDFPPEVIAKRKQIQPELIEARKNGKYAIIRYDKLIIKEFNKGNSGQIDRQKRNLSISPPSNIPSNVVGIPNSAKRNKPQDTKEVKTNVIVEQNRLLSNSCDLTK</sequence>
<proteinExistence type="evidence at transcript level"/>
<feature type="compositionally biased region" description="Low complexity" evidence="1">
    <location>
        <begin position="194"/>
        <end position="204"/>
    </location>
</feature>
<evidence type="ECO:0000256" key="1">
    <source>
        <dbReference type="SAM" id="MobiDB-lite"/>
    </source>
</evidence>
<feature type="region of interest" description="Disordered" evidence="1">
    <location>
        <begin position="184"/>
        <end position="221"/>
    </location>
</feature>
<dbReference type="PANTHER" id="PTHR37445">
    <property type="entry name" value="PROTEIN CBG24663"/>
    <property type="match status" value="1"/>
</dbReference>
<accession>A0A069DR53</accession>